<dbReference type="EMBL" id="QBMC01000044">
    <property type="protein sequence ID" value="PZO19399.1"/>
    <property type="molecule type" value="Genomic_DNA"/>
</dbReference>
<protein>
    <submittedName>
        <fullName evidence="1">KAP family P-loop domain-containing protein</fullName>
    </submittedName>
</protein>
<gene>
    <name evidence="1" type="ORF">DCF25_08505</name>
</gene>
<evidence type="ECO:0000313" key="1">
    <source>
        <dbReference type="EMBL" id="PZO19399.1"/>
    </source>
</evidence>
<accession>A0A2W4UQT2</accession>
<proteinExistence type="predicted"/>
<sequence length="674" mass="76164">MPSIEQLVQQSLNPFDPTTFRPGNFWKETQDENQEVSSIHQEVLDRVEQTLDLLLRDRKTRTLMLQGDAGSGKSYLLGRLKRRLNDKACFAYVGPWPDSQFIWRHILRQTVDSLLETPPGQEDPQLIHWLKGLEVLKKGGLAKLLMGERSVFVSDMRASFRSGLYQPKEFFGVLYELLDPKTRMVASDWLRGEDLDDGDLRTLKVKRSLDSEDAAQKMLGNFGKIADSTQPIVICFDNLDNIPKKADGKPDLQALFDVNSTIHNEKLSNFLILVSIITSNWRENRGAIAHADRDRIDDELTLRLINLDEAEAIWASRLQPLHAEAHPKPSSRIAPLTRQWLEQKYPGGKVAPREALILAEELIRIFKKEGTLPDSIEKDINEPTNDISDEKYVAGFELTWQKEFRETGQQLSRIAQFSSPELARRLQEALEALATPELRSGVLPSPTYKSYSLAHRKEGLKAGIVWTEDASLTSFCNVMKACQKMLDKGICTRLYLIRAANLGTHKNRGYQLFQEIFDGNNRIHIKTDLESVQYLETYHRLVNAAASRELVIASQTPDIAQLQALIRESDVLTGCKLLQTLGVVAIEESESKTTEHVGPDSADIEAARKYILNLMATQSMMGMQAVMSSAEERVPSLESEDMQRVIYDLCDAQKIQMLDPNASLEAQLLCYVPA</sequence>
<dbReference type="Proteomes" id="UP000249354">
    <property type="component" value="Unassembled WGS sequence"/>
</dbReference>
<dbReference type="AlphaFoldDB" id="A0A2W4UQT2"/>
<dbReference type="InterPro" id="IPR027417">
    <property type="entry name" value="P-loop_NTPase"/>
</dbReference>
<evidence type="ECO:0000313" key="2">
    <source>
        <dbReference type="Proteomes" id="UP000249354"/>
    </source>
</evidence>
<dbReference type="Gene3D" id="3.40.50.300">
    <property type="entry name" value="P-loop containing nucleotide triphosphate hydrolases"/>
    <property type="match status" value="1"/>
</dbReference>
<reference evidence="1 2" key="2">
    <citation type="submission" date="2018-06" db="EMBL/GenBank/DDBJ databases">
        <title>Metagenomic assembly of (sub)arctic Cyanobacteria and their associated microbiome from non-axenic cultures.</title>
        <authorList>
            <person name="Baurain D."/>
        </authorList>
    </citation>
    <scope>NUCLEOTIDE SEQUENCE [LARGE SCALE GENOMIC DNA]</scope>
    <source>
        <strain evidence="1">ULC129bin1</strain>
    </source>
</reference>
<comment type="caution">
    <text evidence="1">The sequence shown here is derived from an EMBL/GenBank/DDBJ whole genome shotgun (WGS) entry which is preliminary data.</text>
</comment>
<dbReference type="SUPFAM" id="SSF52540">
    <property type="entry name" value="P-loop containing nucleoside triphosphate hydrolases"/>
    <property type="match status" value="1"/>
</dbReference>
<reference evidence="2" key="1">
    <citation type="submission" date="2018-04" db="EMBL/GenBank/DDBJ databases">
        <authorList>
            <person name="Cornet L."/>
        </authorList>
    </citation>
    <scope>NUCLEOTIDE SEQUENCE [LARGE SCALE GENOMIC DNA]</scope>
</reference>
<name>A0A2W4UQT2_9CYAN</name>
<organism evidence="1 2">
    <name type="scientific">Leptolyngbya foveolarum</name>
    <dbReference type="NCBI Taxonomy" id="47253"/>
    <lineage>
        <taxon>Bacteria</taxon>
        <taxon>Bacillati</taxon>
        <taxon>Cyanobacteriota</taxon>
        <taxon>Cyanophyceae</taxon>
        <taxon>Leptolyngbyales</taxon>
        <taxon>Leptolyngbyaceae</taxon>
        <taxon>Leptolyngbya group</taxon>
        <taxon>Leptolyngbya</taxon>
    </lineage>
</organism>